<dbReference type="GO" id="GO:0006749">
    <property type="term" value="P:glutathione metabolic process"/>
    <property type="evidence" value="ECO:0007669"/>
    <property type="project" value="InterPro"/>
</dbReference>
<dbReference type="PROSITE" id="PS50405">
    <property type="entry name" value="GST_CTER"/>
    <property type="match status" value="1"/>
</dbReference>
<dbReference type="InterPro" id="IPR004046">
    <property type="entry name" value="GST_C"/>
</dbReference>
<evidence type="ECO:0000256" key="5">
    <source>
        <dbReference type="SAM" id="Coils"/>
    </source>
</evidence>
<organism evidence="8 9">
    <name type="scientific">Nepenthes gracilis</name>
    <name type="common">Slender pitcher plant</name>
    <dbReference type="NCBI Taxonomy" id="150966"/>
    <lineage>
        <taxon>Eukaryota</taxon>
        <taxon>Viridiplantae</taxon>
        <taxon>Streptophyta</taxon>
        <taxon>Embryophyta</taxon>
        <taxon>Tracheophyta</taxon>
        <taxon>Spermatophyta</taxon>
        <taxon>Magnoliopsida</taxon>
        <taxon>eudicotyledons</taxon>
        <taxon>Gunneridae</taxon>
        <taxon>Pentapetalae</taxon>
        <taxon>Caryophyllales</taxon>
        <taxon>Nepenthaceae</taxon>
        <taxon>Nepenthes</taxon>
    </lineage>
</organism>
<dbReference type="Pfam" id="PF00043">
    <property type="entry name" value="GST_C"/>
    <property type="match status" value="1"/>
</dbReference>
<keyword evidence="5" id="KW-0175">Coiled coil</keyword>
<evidence type="ECO:0000256" key="3">
    <source>
        <dbReference type="ARBA" id="ARBA00047960"/>
    </source>
</evidence>
<dbReference type="Gene3D" id="3.40.30.10">
    <property type="entry name" value="Glutaredoxin"/>
    <property type="match status" value="1"/>
</dbReference>
<dbReference type="SFLD" id="SFLDG00358">
    <property type="entry name" value="Main_(cytGST)"/>
    <property type="match status" value="1"/>
</dbReference>
<evidence type="ECO:0000313" key="9">
    <source>
        <dbReference type="Proteomes" id="UP001279734"/>
    </source>
</evidence>
<dbReference type="CDD" id="cd03185">
    <property type="entry name" value="GST_C_Tau"/>
    <property type="match status" value="1"/>
</dbReference>
<dbReference type="SUPFAM" id="SSF47616">
    <property type="entry name" value="GST C-terminal domain-like"/>
    <property type="match status" value="1"/>
</dbReference>
<keyword evidence="2" id="KW-0808">Transferase</keyword>
<proteinExistence type="inferred from homology"/>
<dbReference type="Pfam" id="PF02798">
    <property type="entry name" value="GST_N"/>
    <property type="match status" value="1"/>
</dbReference>
<dbReference type="EMBL" id="BSYO01000009">
    <property type="protein sequence ID" value="GMH10191.1"/>
    <property type="molecule type" value="Genomic_DNA"/>
</dbReference>
<dbReference type="InterPro" id="IPR036282">
    <property type="entry name" value="Glutathione-S-Trfase_C_sf"/>
</dbReference>
<accession>A0AAD3SG88</accession>
<evidence type="ECO:0000313" key="8">
    <source>
        <dbReference type="EMBL" id="GMH10191.1"/>
    </source>
</evidence>
<sequence length="187" mass="21904">MAEEGVKLYGFWISPYSRRKIPVLVHNEKAIAESQLILEYIDETWKENPIMPQDPYERAMARFWAKFIDEKCVPSFRKALLGEETEVENAIEETRENLKILEKTLEDKNFFGGERIGFVDIVANVIAYWVFLFQEAAEKEVLTEEFSILCNWKNKYVNHNITKETLPPKDKAVAFYRAHFARSKTSS</sequence>
<dbReference type="InterPro" id="IPR045073">
    <property type="entry name" value="Omega/Tau-like"/>
</dbReference>
<comment type="catalytic activity">
    <reaction evidence="3">
        <text>RX + glutathione = an S-substituted glutathione + a halide anion + H(+)</text>
        <dbReference type="Rhea" id="RHEA:16437"/>
        <dbReference type="ChEBI" id="CHEBI:15378"/>
        <dbReference type="ChEBI" id="CHEBI:16042"/>
        <dbReference type="ChEBI" id="CHEBI:17792"/>
        <dbReference type="ChEBI" id="CHEBI:57925"/>
        <dbReference type="ChEBI" id="CHEBI:90779"/>
        <dbReference type="EC" id="2.5.1.18"/>
    </reaction>
</comment>
<dbReference type="SFLD" id="SFLDG01152">
    <property type="entry name" value="Main.3:_Omega-_and_Tau-like"/>
    <property type="match status" value="1"/>
</dbReference>
<feature type="coiled-coil region" evidence="5">
    <location>
        <begin position="77"/>
        <end position="104"/>
    </location>
</feature>
<dbReference type="GO" id="GO:0005737">
    <property type="term" value="C:cytoplasm"/>
    <property type="evidence" value="ECO:0007669"/>
    <property type="project" value="TreeGrafter"/>
</dbReference>
<dbReference type="Gene3D" id="1.20.1050.10">
    <property type="match status" value="1"/>
</dbReference>
<dbReference type="PROSITE" id="PS50404">
    <property type="entry name" value="GST_NTER"/>
    <property type="match status" value="1"/>
</dbReference>
<dbReference type="SUPFAM" id="SSF52833">
    <property type="entry name" value="Thioredoxin-like"/>
    <property type="match status" value="1"/>
</dbReference>
<reference evidence="8" key="1">
    <citation type="submission" date="2023-05" db="EMBL/GenBank/DDBJ databases">
        <title>Nepenthes gracilis genome sequencing.</title>
        <authorList>
            <person name="Fukushima K."/>
        </authorList>
    </citation>
    <scope>NUCLEOTIDE SEQUENCE</scope>
    <source>
        <strain evidence="8">SING2019-196</strain>
    </source>
</reference>
<gene>
    <name evidence="8" type="ORF">Nepgr_012032</name>
</gene>
<protein>
    <recommendedName>
        <fullName evidence="1">glutathione transferase</fullName>
        <ecNumber evidence="1">2.5.1.18</ecNumber>
    </recommendedName>
</protein>
<name>A0AAD3SG88_NEPGR</name>
<dbReference type="InterPro" id="IPR010987">
    <property type="entry name" value="Glutathione-S-Trfase_C-like"/>
</dbReference>
<dbReference type="InterPro" id="IPR045074">
    <property type="entry name" value="GST_C_Tau"/>
</dbReference>
<dbReference type="PANTHER" id="PTHR11260:SF676">
    <property type="entry name" value="GLUTATHIONE S-TRANSFERASE U8"/>
    <property type="match status" value="1"/>
</dbReference>
<dbReference type="Proteomes" id="UP001279734">
    <property type="component" value="Unassembled WGS sequence"/>
</dbReference>
<dbReference type="InterPro" id="IPR004045">
    <property type="entry name" value="Glutathione_S-Trfase_N"/>
</dbReference>
<dbReference type="PANTHER" id="PTHR11260">
    <property type="entry name" value="GLUTATHIONE S-TRANSFERASE, GST, SUPERFAMILY, GST DOMAIN CONTAINING"/>
    <property type="match status" value="1"/>
</dbReference>
<evidence type="ECO:0000259" key="6">
    <source>
        <dbReference type="PROSITE" id="PS50404"/>
    </source>
</evidence>
<comment type="similarity">
    <text evidence="4">Belongs to the GST superfamily.</text>
</comment>
<dbReference type="EC" id="2.5.1.18" evidence="1"/>
<feature type="domain" description="GST C-terminal" evidence="7">
    <location>
        <begin position="54"/>
        <end position="175"/>
    </location>
</feature>
<dbReference type="InterPro" id="IPR036249">
    <property type="entry name" value="Thioredoxin-like_sf"/>
</dbReference>
<dbReference type="InterPro" id="IPR040079">
    <property type="entry name" value="Glutathione_S-Trfase"/>
</dbReference>
<evidence type="ECO:0000256" key="4">
    <source>
        <dbReference type="RuleBase" id="RU003494"/>
    </source>
</evidence>
<comment type="caution">
    <text evidence="8">The sequence shown here is derived from an EMBL/GenBank/DDBJ whole genome shotgun (WGS) entry which is preliminary data.</text>
</comment>
<feature type="domain" description="GST N-terminal" evidence="6">
    <location>
        <begin position="1"/>
        <end position="49"/>
    </location>
</feature>
<dbReference type="SFLD" id="SFLDS00019">
    <property type="entry name" value="Glutathione_Transferase_(cytos"/>
    <property type="match status" value="1"/>
</dbReference>
<evidence type="ECO:0000256" key="2">
    <source>
        <dbReference type="ARBA" id="ARBA00022679"/>
    </source>
</evidence>
<dbReference type="AlphaFoldDB" id="A0AAD3SG88"/>
<dbReference type="FunFam" id="1.20.1050.10:FF:000012">
    <property type="entry name" value="Tau class glutathione S-transferase"/>
    <property type="match status" value="1"/>
</dbReference>
<evidence type="ECO:0000256" key="1">
    <source>
        <dbReference type="ARBA" id="ARBA00012452"/>
    </source>
</evidence>
<evidence type="ECO:0000259" key="7">
    <source>
        <dbReference type="PROSITE" id="PS50405"/>
    </source>
</evidence>
<dbReference type="GO" id="GO:0004364">
    <property type="term" value="F:glutathione transferase activity"/>
    <property type="evidence" value="ECO:0007669"/>
    <property type="project" value="UniProtKB-EC"/>
</dbReference>
<keyword evidence="9" id="KW-1185">Reference proteome</keyword>